<evidence type="ECO:0000256" key="6">
    <source>
        <dbReference type="ARBA" id="ARBA00023163"/>
    </source>
</evidence>
<dbReference type="GO" id="GO:0003677">
    <property type="term" value="F:DNA binding"/>
    <property type="evidence" value="ECO:0007669"/>
    <property type="project" value="UniProtKB-KW"/>
</dbReference>
<dbReference type="GO" id="GO:0008270">
    <property type="term" value="F:zinc ion binding"/>
    <property type="evidence" value="ECO:0007669"/>
    <property type="project" value="UniProtKB-KW"/>
</dbReference>
<keyword evidence="1" id="KW-0479">Metal-binding</keyword>
<proteinExistence type="predicted"/>
<protein>
    <recommendedName>
        <fullName evidence="8">BED-type domain-containing protein</fullName>
    </recommendedName>
</protein>
<dbReference type="GO" id="GO:0005634">
    <property type="term" value="C:nucleus"/>
    <property type="evidence" value="ECO:0007669"/>
    <property type="project" value="UniProtKB-SubCell"/>
</dbReference>
<dbReference type="SUPFAM" id="SSF57667">
    <property type="entry name" value="beta-beta-alpha zinc fingers"/>
    <property type="match status" value="1"/>
</dbReference>
<keyword evidence="6" id="KW-0804">Transcription</keyword>
<evidence type="ECO:0000313" key="9">
    <source>
        <dbReference type="EMBL" id="KAL0001462.1"/>
    </source>
</evidence>
<reference evidence="9 10" key="1">
    <citation type="submission" date="2024-01" db="EMBL/GenBank/DDBJ databases">
        <title>A telomere-to-telomere, gap-free genome of sweet tea (Lithocarpus litseifolius).</title>
        <authorList>
            <person name="Zhou J."/>
        </authorList>
    </citation>
    <scope>NUCLEOTIDE SEQUENCE [LARGE SCALE GENOMIC DNA]</scope>
    <source>
        <strain evidence="9">Zhou-2022a</strain>
        <tissue evidence="9">Leaf</tissue>
    </source>
</reference>
<dbReference type="SMART" id="SM00614">
    <property type="entry name" value="ZnF_BED"/>
    <property type="match status" value="1"/>
</dbReference>
<dbReference type="InterPro" id="IPR036236">
    <property type="entry name" value="Znf_C2H2_sf"/>
</dbReference>
<evidence type="ECO:0000313" key="10">
    <source>
        <dbReference type="Proteomes" id="UP001459277"/>
    </source>
</evidence>
<dbReference type="PANTHER" id="PTHR46481:SF7">
    <property type="entry name" value="ZINC FINGER BED DOMAIN-CONTAINING PROTEIN RICESLEEPER 2-LIKE"/>
    <property type="match status" value="1"/>
</dbReference>
<dbReference type="InterPro" id="IPR012337">
    <property type="entry name" value="RNaseH-like_sf"/>
</dbReference>
<keyword evidence="10" id="KW-1185">Reference proteome</keyword>
<dbReference type="SUPFAM" id="SSF53098">
    <property type="entry name" value="Ribonuclease H-like"/>
    <property type="match status" value="1"/>
</dbReference>
<evidence type="ECO:0000256" key="5">
    <source>
        <dbReference type="ARBA" id="ARBA00023125"/>
    </source>
</evidence>
<keyword evidence="3" id="KW-0862">Zinc</keyword>
<evidence type="ECO:0000256" key="4">
    <source>
        <dbReference type="ARBA" id="ARBA00023015"/>
    </source>
</evidence>
<evidence type="ECO:0000256" key="1">
    <source>
        <dbReference type="ARBA" id="ARBA00022723"/>
    </source>
</evidence>
<feature type="domain" description="BED-type" evidence="8">
    <location>
        <begin position="36"/>
        <end position="81"/>
    </location>
</feature>
<evidence type="ECO:0000256" key="2">
    <source>
        <dbReference type="ARBA" id="ARBA00022771"/>
    </source>
</evidence>
<dbReference type="InterPro" id="IPR052035">
    <property type="entry name" value="ZnF_BED_domain_contain"/>
</dbReference>
<keyword evidence="2 7" id="KW-0863">Zinc-finger</keyword>
<dbReference type="InterPro" id="IPR003656">
    <property type="entry name" value="Znf_BED"/>
</dbReference>
<sequence length="405" mass="47429">MDSMEPTQLDIAIARPAIRPPCPLQVISSSNPNKRKLSSTAWDHFKKFIDEEGRTKARCIYCRKEYMADSKIYGTSNLKNHTPICLEYLFNELHDGQDPLSKDVEEGNVVPRTFTNVVDDDWKLHKRILNFCIVDNHKGKTIGKMIEFCLEEWNIEGIFTLMVDNASSNDIAISYLKEAINMWKGTVLGNEFVHVRCCTHILNLIVIDGLKCHNKSIDRVCHAVRYVKASPNRLQTFKRYVEKVKIESKAILYLDVATRWNSTYKMLENAVKFEYAFKRMEYEDLDYILHFWDGDYDRIPPNEDDWETCRKFVKFLKLFYNATKRFSGSLYVTSNAFLDEIYMIKRKIDLFSRSEDHFLYSIAKTMKEKFDKYWGSGEDSSKKGNVLLYVIVVLDTQKKLDYLKA</sequence>
<name>A0AAW2CT48_9ROSI</name>
<dbReference type="PANTHER" id="PTHR46481">
    <property type="entry name" value="ZINC FINGER BED DOMAIN-CONTAINING PROTEIN 4"/>
    <property type="match status" value="1"/>
</dbReference>
<dbReference type="AlphaFoldDB" id="A0AAW2CT48"/>
<dbReference type="Pfam" id="PF02892">
    <property type="entry name" value="zf-BED"/>
    <property type="match status" value="1"/>
</dbReference>
<evidence type="ECO:0000259" key="8">
    <source>
        <dbReference type="PROSITE" id="PS50808"/>
    </source>
</evidence>
<dbReference type="EMBL" id="JAZDWU010000005">
    <property type="protein sequence ID" value="KAL0001462.1"/>
    <property type="molecule type" value="Genomic_DNA"/>
</dbReference>
<evidence type="ECO:0000256" key="3">
    <source>
        <dbReference type="ARBA" id="ARBA00022833"/>
    </source>
</evidence>
<comment type="caution">
    <text evidence="9">The sequence shown here is derived from an EMBL/GenBank/DDBJ whole genome shotgun (WGS) entry which is preliminary data.</text>
</comment>
<gene>
    <name evidence="9" type="ORF">SO802_015243</name>
</gene>
<accession>A0AAW2CT48</accession>
<organism evidence="9 10">
    <name type="scientific">Lithocarpus litseifolius</name>
    <dbReference type="NCBI Taxonomy" id="425828"/>
    <lineage>
        <taxon>Eukaryota</taxon>
        <taxon>Viridiplantae</taxon>
        <taxon>Streptophyta</taxon>
        <taxon>Embryophyta</taxon>
        <taxon>Tracheophyta</taxon>
        <taxon>Spermatophyta</taxon>
        <taxon>Magnoliopsida</taxon>
        <taxon>eudicotyledons</taxon>
        <taxon>Gunneridae</taxon>
        <taxon>Pentapetalae</taxon>
        <taxon>rosids</taxon>
        <taxon>fabids</taxon>
        <taxon>Fagales</taxon>
        <taxon>Fagaceae</taxon>
        <taxon>Lithocarpus</taxon>
    </lineage>
</organism>
<dbReference type="Pfam" id="PF14372">
    <property type="entry name" value="hAT-like_RNase-H"/>
    <property type="match status" value="1"/>
</dbReference>
<dbReference type="Proteomes" id="UP001459277">
    <property type="component" value="Unassembled WGS sequence"/>
</dbReference>
<dbReference type="GO" id="GO:0009791">
    <property type="term" value="P:post-embryonic development"/>
    <property type="evidence" value="ECO:0007669"/>
    <property type="project" value="UniProtKB-ARBA"/>
</dbReference>
<keyword evidence="4" id="KW-0805">Transcription regulation</keyword>
<keyword evidence="5" id="KW-0238">DNA-binding</keyword>
<evidence type="ECO:0000256" key="7">
    <source>
        <dbReference type="PROSITE-ProRule" id="PRU00027"/>
    </source>
</evidence>
<dbReference type="InterPro" id="IPR025525">
    <property type="entry name" value="hAT-like_transposase_RNase-H"/>
</dbReference>
<dbReference type="PROSITE" id="PS50808">
    <property type="entry name" value="ZF_BED"/>
    <property type="match status" value="1"/>
</dbReference>